<accession>A0ABT7N9T8</accession>
<dbReference type="PANTHER" id="PTHR43737:SF1">
    <property type="entry name" value="DUF1501 DOMAIN-CONTAINING PROTEIN"/>
    <property type="match status" value="1"/>
</dbReference>
<keyword evidence="1" id="KW-0812">Transmembrane</keyword>
<reference evidence="2" key="1">
    <citation type="submission" date="2023-06" db="EMBL/GenBank/DDBJ databases">
        <authorList>
            <person name="Jiang Y."/>
            <person name="Liu Q."/>
        </authorList>
    </citation>
    <scope>NUCLEOTIDE SEQUENCE</scope>
    <source>
        <strain evidence="2">CGMCC 1.12089</strain>
    </source>
</reference>
<dbReference type="PANTHER" id="PTHR43737">
    <property type="entry name" value="BLL7424 PROTEIN"/>
    <property type="match status" value="1"/>
</dbReference>
<sequence length="494" mass="51796">MHVIDPQGHTRRAFLRRSGALAMAGSAMPFASILSVMGEAAAQNASDYKALVCVFLGGGCDYANTVVTYDQASHARYAAIRSRRGTGGIAIARRALAATQLDPAEALPAGRQYALHPSMTAMKAMFDAGTLAVQLNVGPLIVPLNRSLYEHSNKTLYPVPSNLFSHNDQQSTWQSSSPEGAIVGWGGKIADVMLNNNAGSLFTCISVAGNAVFLSGTSALQYQVATAGAVKVESASGTGSVFGSETVRQAMAQLTQKRSAHTLEDEYVKVMQRAVNAEGQVNGAIGTSFTFGASGDYPDTGLHRQLGMVARLIRGRTSLGARRQVFFVSLGGFDLHDNLIARQGPLLQQLSQAISDFHTKMLPADVAGKVTTFTASDFGRTLSSNGDGTDHGWGGHHFIAGGAVKGGAIYGAPPPVSVENKSGLEGYDGHVGQGRLIPTTSVDQYGATMGKWFGLNDAQLLEILPNLSNFGAGGIDIGGVSHSYARDVGFMKPA</sequence>
<dbReference type="EMBL" id="JASZYV010000002">
    <property type="protein sequence ID" value="MDM0044716.1"/>
    <property type="molecule type" value="Genomic_DNA"/>
</dbReference>
<evidence type="ECO:0000313" key="3">
    <source>
        <dbReference type="Proteomes" id="UP001174908"/>
    </source>
</evidence>
<dbReference type="InterPro" id="IPR010869">
    <property type="entry name" value="DUF1501"/>
</dbReference>
<dbReference type="PROSITE" id="PS51318">
    <property type="entry name" value="TAT"/>
    <property type="match status" value="1"/>
</dbReference>
<dbReference type="InterPro" id="IPR006311">
    <property type="entry name" value="TAT_signal"/>
</dbReference>
<comment type="caution">
    <text evidence="2">The sequence shown here is derived from an EMBL/GenBank/DDBJ whole genome shotgun (WGS) entry which is preliminary data.</text>
</comment>
<keyword evidence="1" id="KW-0472">Membrane</keyword>
<dbReference type="Proteomes" id="UP001174908">
    <property type="component" value="Unassembled WGS sequence"/>
</dbReference>
<name>A0ABT7N9T8_9BURK</name>
<keyword evidence="3" id="KW-1185">Reference proteome</keyword>
<feature type="transmembrane region" description="Helical" evidence="1">
    <location>
        <begin position="20"/>
        <end position="38"/>
    </location>
</feature>
<dbReference type="RefSeq" id="WP_286659835.1">
    <property type="nucleotide sequence ID" value="NZ_JASZYV010000002.1"/>
</dbReference>
<keyword evidence="1" id="KW-1133">Transmembrane helix</keyword>
<proteinExistence type="predicted"/>
<protein>
    <submittedName>
        <fullName evidence="2">DUF1501 domain-containing protein</fullName>
    </submittedName>
</protein>
<evidence type="ECO:0000256" key="1">
    <source>
        <dbReference type="SAM" id="Phobius"/>
    </source>
</evidence>
<gene>
    <name evidence="2" type="ORF">QTH91_09505</name>
</gene>
<dbReference type="Pfam" id="PF07394">
    <property type="entry name" value="DUF1501"/>
    <property type="match status" value="1"/>
</dbReference>
<evidence type="ECO:0000313" key="2">
    <source>
        <dbReference type="EMBL" id="MDM0044716.1"/>
    </source>
</evidence>
<organism evidence="2 3">
    <name type="scientific">Variovorax dokdonensis</name>
    <dbReference type="NCBI Taxonomy" id="344883"/>
    <lineage>
        <taxon>Bacteria</taxon>
        <taxon>Pseudomonadati</taxon>
        <taxon>Pseudomonadota</taxon>
        <taxon>Betaproteobacteria</taxon>
        <taxon>Burkholderiales</taxon>
        <taxon>Comamonadaceae</taxon>
        <taxon>Variovorax</taxon>
    </lineage>
</organism>